<accession>A0A8C5LNL9</accession>
<feature type="region of interest" description="Disordered" evidence="1">
    <location>
        <begin position="535"/>
        <end position="580"/>
    </location>
</feature>
<dbReference type="SUPFAM" id="SSF50729">
    <property type="entry name" value="PH domain-like"/>
    <property type="match status" value="1"/>
</dbReference>
<dbReference type="PANTHER" id="PTHR23138:SF88">
    <property type="entry name" value="RAN-BINDING PROTEIN 3-LIKE"/>
    <property type="match status" value="1"/>
</dbReference>
<feature type="compositionally biased region" description="Polar residues" evidence="1">
    <location>
        <begin position="46"/>
        <end position="57"/>
    </location>
</feature>
<feature type="compositionally biased region" description="Acidic residues" evidence="1">
    <location>
        <begin position="556"/>
        <end position="572"/>
    </location>
</feature>
<dbReference type="InterPro" id="IPR045255">
    <property type="entry name" value="RanBP1-like"/>
</dbReference>
<dbReference type="AlphaFoldDB" id="A0A8C5LNL9"/>
<dbReference type="Gene3D" id="2.30.29.30">
    <property type="entry name" value="Pleckstrin-homology domain (PH domain)/Phosphotyrosine-binding domain (PTB)"/>
    <property type="match status" value="1"/>
</dbReference>
<dbReference type="Proteomes" id="UP000694569">
    <property type="component" value="Unplaced"/>
</dbReference>
<proteinExistence type="predicted"/>
<evidence type="ECO:0000256" key="1">
    <source>
        <dbReference type="SAM" id="MobiDB-lite"/>
    </source>
</evidence>
<name>A0A8C5LNL9_9ANUR</name>
<dbReference type="Pfam" id="PF00638">
    <property type="entry name" value="Ran_BP1"/>
    <property type="match status" value="1"/>
</dbReference>
<dbReference type="CDD" id="cd13180">
    <property type="entry name" value="RanBD_RanBP3"/>
    <property type="match status" value="1"/>
</dbReference>
<evidence type="ECO:0000259" key="2">
    <source>
        <dbReference type="PROSITE" id="PS50196"/>
    </source>
</evidence>
<dbReference type="Ensembl" id="ENSLLET00000000367.1">
    <property type="protein sequence ID" value="ENSLLEP00000000347.1"/>
    <property type="gene ID" value="ENSLLEG00000000237.1"/>
</dbReference>
<dbReference type="OrthoDB" id="185618at2759"/>
<feature type="compositionally biased region" description="Polar residues" evidence="1">
    <location>
        <begin position="229"/>
        <end position="249"/>
    </location>
</feature>
<dbReference type="GeneTree" id="ENSGT00940000161387"/>
<feature type="region of interest" description="Disordered" evidence="1">
    <location>
        <begin position="223"/>
        <end position="278"/>
    </location>
</feature>
<keyword evidence="4" id="KW-1185">Reference proteome</keyword>
<evidence type="ECO:0000313" key="4">
    <source>
        <dbReference type="Proteomes" id="UP000694569"/>
    </source>
</evidence>
<reference evidence="3" key="2">
    <citation type="submission" date="2025-09" db="UniProtKB">
        <authorList>
            <consortium name="Ensembl"/>
        </authorList>
    </citation>
    <scope>IDENTIFICATION</scope>
</reference>
<reference evidence="3" key="1">
    <citation type="submission" date="2025-08" db="UniProtKB">
        <authorList>
            <consortium name="Ensembl"/>
        </authorList>
    </citation>
    <scope>IDENTIFICATION</scope>
</reference>
<dbReference type="InterPro" id="IPR000156">
    <property type="entry name" value="Ran_bind_dom"/>
</dbReference>
<sequence length="594" mass="67040">MRSRQAPLILTVNVSCPEIEHSFSGSRHSAAGDPEQEANMCITATNRRGDRGSSSQVPAKAQQGQSLEVEQQQESSKDKLMLPQPHFLLERKDRPFKRHASDLVLKSESGLLIYPEKRARSSSFTFYPSCSPAQTDGITGKRTRSSSFTLLSAFPPSSSVLRNNVFMRSSTLQEHPKSSTNNGTLHLWNVLKPATLQPPQSPHCGDVKRAECGTECMKVQPDDKKLSSKENCSNVGGETTTSRSPNGPTRVTEVKARSQPFEHGSRLSRPTSDFVFGENMDKRVTLPSSKERCNVSSDHTSSARSGCGPMCVLDTKARSQPFEQFSRLSKTTCDFVFGENMDKRVTRPQEPTPSLTTTFQCKWEGAALRAPGLRSSPYQRPGVNTSLLESAAAYTNKPRQKYELDQVEVITGEESERNVLQVNCKLFVLDSITQMWTERGRGYLRLNDIVSGDKGMFRSRIVMRNFGSLKLLFNSKIFDQMKLERANRRSLRITATDLMDNSLKVFLIQASVKDAGRLYAAIHHRLVALRNCRDNERKVPRSKSETDKLHHRISESEDDNDEEDEDEEEDEMTMFHRNITDHHQWIRRQPALYS</sequence>
<dbReference type="GO" id="GO:0006611">
    <property type="term" value="P:protein export from nucleus"/>
    <property type="evidence" value="ECO:0007669"/>
    <property type="project" value="TreeGrafter"/>
</dbReference>
<dbReference type="PANTHER" id="PTHR23138">
    <property type="entry name" value="RAN BINDING PROTEIN"/>
    <property type="match status" value="1"/>
</dbReference>
<gene>
    <name evidence="3" type="primary">RANBP3L</name>
</gene>
<feature type="compositionally biased region" description="Low complexity" evidence="1">
    <location>
        <begin position="62"/>
        <end position="74"/>
    </location>
</feature>
<evidence type="ECO:0000313" key="3">
    <source>
        <dbReference type="Ensembl" id="ENSLLEP00000000347.1"/>
    </source>
</evidence>
<organism evidence="3 4">
    <name type="scientific">Leptobrachium leishanense</name>
    <name type="common">Leishan spiny toad</name>
    <dbReference type="NCBI Taxonomy" id="445787"/>
    <lineage>
        <taxon>Eukaryota</taxon>
        <taxon>Metazoa</taxon>
        <taxon>Chordata</taxon>
        <taxon>Craniata</taxon>
        <taxon>Vertebrata</taxon>
        <taxon>Euteleostomi</taxon>
        <taxon>Amphibia</taxon>
        <taxon>Batrachia</taxon>
        <taxon>Anura</taxon>
        <taxon>Pelobatoidea</taxon>
        <taxon>Megophryidae</taxon>
        <taxon>Leptobrachium</taxon>
    </lineage>
</organism>
<dbReference type="SMART" id="SM00160">
    <property type="entry name" value="RanBD"/>
    <property type="match status" value="1"/>
</dbReference>
<dbReference type="InterPro" id="IPR011993">
    <property type="entry name" value="PH-like_dom_sf"/>
</dbReference>
<protein>
    <submittedName>
        <fullName evidence="3">RAN binding protein 3 like</fullName>
    </submittedName>
</protein>
<dbReference type="PROSITE" id="PS50196">
    <property type="entry name" value="RANBD1"/>
    <property type="match status" value="1"/>
</dbReference>
<feature type="region of interest" description="Disordered" evidence="1">
    <location>
        <begin position="46"/>
        <end position="78"/>
    </location>
</feature>
<feature type="compositionally biased region" description="Basic and acidic residues" evidence="1">
    <location>
        <begin position="535"/>
        <end position="555"/>
    </location>
</feature>
<feature type="domain" description="RanBD1" evidence="2">
    <location>
        <begin position="405"/>
        <end position="484"/>
    </location>
</feature>